<dbReference type="EMBL" id="CP144700">
    <property type="protein sequence ID" value="WVZ25392.1"/>
    <property type="molecule type" value="Genomic_DNA"/>
</dbReference>
<accession>A0AAQ3PCW6</accession>
<dbReference type="AlphaFoldDB" id="A0AAQ3PCW6"/>
<dbReference type="Proteomes" id="UP001374535">
    <property type="component" value="Chromosome 1"/>
</dbReference>
<keyword evidence="3" id="KW-1185">Reference proteome</keyword>
<evidence type="ECO:0000313" key="2">
    <source>
        <dbReference type="EMBL" id="WVZ25392.1"/>
    </source>
</evidence>
<name>A0AAQ3PCW6_VIGMU</name>
<sequence>MENLITHLYVPSPKNRNIQEIVESFVMASSRGKGSHDTIGGHGGRSCCQCTYSKLMDHTQENCYSLHGFLDNTANISKTEGFVQKFSNEEYQEYLGLNLWKIPCQHRAFQAHLIIFLVIYLWLFLFSILKQKQPNLFQEQHQSSDPEVCAPSSDTVEPLENSLNINFELYLDDLAIVLRKEIQSCTKYPISYSVTTKNLSMKHQTFLSSLPLMQLESQLRFKH</sequence>
<feature type="transmembrane region" description="Helical" evidence="1">
    <location>
        <begin position="109"/>
        <end position="129"/>
    </location>
</feature>
<keyword evidence="1" id="KW-0812">Transmembrane</keyword>
<protein>
    <submittedName>
        <fullName evidence="2">Uncharacterized protein</fullName>
    </submittedName>
</protein>
<proteinExistence type="predicted"/>
<evidence type="ECO:0000313" key="3">
    <source>
        <dbReference type="Proteomes" id="UP001374535"/>
    </source>
</evidence>
<reference evidence="2 3" key="1">
    <citation type="journal article" date="2023" name="Life. Sci Alliance">
        <title>Evolutionary insights into 3D genome organization and epigenetic landscape of Vigna mungo.</title>
        <authorList>
            <person name="Junaid A."/>
            <person name="Singh B."/>
            <person name="Bhatia S."/>
        </authorList>
    </citation>
    <scope>NUCLEOTIDE SEQUENCE [LARGE SCALE GENOMIC DNA]</scope>
    <source>
        <strain evidence="2">Urdbean</strain>
    </source>
</reference>
<organism evidence="2 3">
    <name type="scientific">Vigna mungo</name>
    <name type="common">Black gram</name>
    <name type="synonym">Phaseolus mungo</name>
    <dbReference type="NCBI Taxonomy" id="3915"/>
    <lineage>
        <taxon>Eukaryota</taxon>
        <taxon>Viridiplantae</taxon>
        <taxon>Streptophyta</taxon>
        <taxon>Embryophyta</taxon>
        <taxon>Tracheophyta</taxon>
        <taxon>Spermatophyta</taxon>
        <taxon>Magnoliopsida</taxon>
        <taxon>eudicotyledons</taxon>
        <taxon>Gunneridae</taxon>
        <taxon>Pentapetalae</taxon>
        <taxon>rosids</taxon>
        <taxon>fabids</taxon>
        <taxon>Fabales</taxon>
        <taxon>Fabaceae</taxon>
        <taxon>Papilionoideae</taxon>
        <taxon>50 kb inversion clade</taxon>
        <taxon>NPAAA clade</taxon>
        <taxon>indigoferoid/millettioid clade</taxon>
        <taxon>Phaseoleae</taxon>
        <taxon>Vigna</taxon>
    </lineage>
</organism>
<keyword evidence="1" id="KW-0472">Membrane</keyword>
<gene>
    <name evidence="2" type="ORF">V8G54_003936</name>
</gene>
<keyword evidence="1" id="KW-1133">Transmembrane helix</keyword>
<evidence type="ECO:0000256" key="1">
    <source>
        <dbReference type="SAM" id="Phobius"/>
    </source>
</evidence>